<dbReference type="AlphaFoldDB" id="A0A8H5FCL7"/>
<feature type="compositionally biased region" description="Polar residues" evidence="1">
    <location>
        <begin position="59"/>
        <end position="71"/>
    </location>
</feature>
<dbReference type="Proteomes" id="UP000541558">
    <property type="component" value="Unassembled WGS sequence"/>
</dbReference>
<organism evidence="2 3">
    <name type="scientific">Ephemerocybe angulata</name>
    <dbReference type="NCBI Taxonomy" id="980116"/>
    <lineage>
        <taxon>Eukaryota</taxon>
        <taxon>Fungi</taxon>
        <taxon>Dikarya</taxon>
        <taxon>Basidiomycota</taxon>
        <taxon>Agaricomycotina</taxon>
        <taxon>Agaricomycetes</taxon>
        <taxon>Agaricomycetidae</taxon>
        <taxon>Agaricales</taxon>
        <taxon>Agaricineae</taxon>
        <taxon>Psathyrellaceae</taxon>
        <taxon>Ephemerocybe</taxon>
    </lineage>
</organism>
<feature type="region of interest" description="Disordered" evidence="1">
    <location>
        <begin position="272"/>
        <end position="309"/>
    </location>
</feature>
<dbReference type="OrthoDB" id="3267981at2759"/>
<proteinExistence type="predicted"/>
<gene>
    <name evidence="2" type="ORF">D9611_007599</name>
</gene>
<feature type="compositionally biased region" description="Polar residues" evidence="1">
    <location>
        <begin position="81"/>
        <end position="91"/>
    </location>
</feature>
<reference evidence="2 3" key="1">
    <citation type="journal article" date="2020" name="ISME J.">
        <title>Uncovering the hidden diversity of litter-decomposition mechanisms in mushroom-forming fungi.</title>
        <authorList>
            <person name="Floudas D."/>
            <person name="Bentzer J."/>
            <person name="Ahren D."/>
            <person name="Johansson T."/>
            <person name="Persson P."/>
            <person name="Tunlid A."/>
        </authorList>
    </citation>
    <scope>NUCLEOTIDE SEQUENCE [LARGE SCALE GENOMIC DNA]</scope>
    <source>
        <strain evidence="2 3">CBS 175.51</strain>
    </source>
</reference>
<comment type="caution">
    <text evidence="2">The sequence shown here is derived from an EMBL/GenBank/DDBJ whole genome shotgun (WGS) entry which is preliminary data.</text>
</comment>
<feature type="compositionally biased region" description="Basic residues" evidence="1">
    <location>
        <begin position="1"/>
        <end position="24"/>
    </location>
</feature>
<evidence type="ECO:0000313" key="2">
    <source>
        <dbReference type="EMBL" id="KAF5331513.1"/>
    </source>
</evidence>
<protein>
    <submittedName>
        <fullName evidence="2">Uncharacterized protein</fullName>
    </submittedName>
</protein>
<feature type="compositionally biased region" description="Acidic residues" evidence="1">
    <location>
        <begin position="138"/>
        <end position="170"/>
    </location>
</feature>
<sequence length="383" mass="41704">MPKKKKGGSGYTKKAKKATTRASKKAATSKTPSTPAASSTQPSRLPRLIVQGPARRSNLESTSSDAQSTASGDDMDEEGSLSPTGDGTATDQDVEDAISGILELDTPSKAQGTARKKRKRADTDATIIADTSGKSGPSEEEEVASDDASDSDEDGSEEDEDEDDEDEDEEEVLDIAFWVPDDGAVTTVTLKETTSWWDFCMALDVEANVDPEKTKIAYRFSTQLRSAPYQHVRDRKQYAVMMEKAAAAFRQHKSGRGKKDFAVELKVLEDEKASSSKAKDKDKRKKKKKKTSDSDSSGSDGDLDGEKIKNKKKSATQWVAILEKDNACPEHDGRACVKFADFHHQLTKQDLGLWAVFMTQGYASTTTPPKGMKISDQKPVSKA</sequence>
<feature type="region of interest" description="Disordered" evidence="1">
    <location>
        <begin position="1"/>
        <end position="170"/>
    </location>
</feature>
<evidence type="ECO:0000313" key="3">
    <source>
        <dbReference type="Proteomes" id="UP000541558"/>
    </source>
</evidence>
<evidence type="ECO:0000256" key="1">
    <source>
        <dbReference type="SAM" id="MobiDB-lite"/>
    </source>
</evidence>
<accession>A0A8H5FCL7</accession>
<keyword evidence="3" id="KW-1185">Reference proteome</keyword>
<dbReference type="EMBL" id="JAACJK010000113">
    <property type="protein sequence ID" value="KAF5331513.1"/>
    <property type="molecule type" value="Genomic_DNA"/>
</dbReference>
<name>A0A8H5FCL7_9AGAR</name>
<feature type="compositionally biased region" description="Low complexity" evidence="1">
    <location>
        <begin position="25"/>
        <end position="43"/>
    </location>
</feature>
<feature type="compositionally biased region" description="Basic and acidic residues" evidence="1">
    <location>
        <begin position="272"/>
        <end position="281"/>
    </location>
</feature>